<dbReference type="KEGG" id="aaxa:NCTC10138_01110"/>
<dbReference type="Gene3D" id="2.40.50.1020">
    <property type="entry name" value="LytTr DNA-binding domain"/>
    <property type="match status" value="1"/>
</dbReference>
<name>A0A449BE52_HAPAX</name>
<dbReference type="OrthoDB" id="2854729at2"/>
<dbReference type="InterPro" id="IPR007492">
    <property type="entry name" value="LytTR_DNA-bd_dom"/>
</dbReference>
<evidence type="ECO:0000313" key="3">
    <source>
        <dbReference type="Proteomes" id="UP000289841"/>
    </source>
</evidence>
<dbReference type="STRING" id="1278311.GCA_000428705_01366"/>
<dbReference type="SMART" id="SM00850">
    <property type="entry name" value="LytTR"/>
    <property type="match status" value="1"/>
</dbReference>
<dbReference type="GO" id="GO:0000156">
    <property type="term" value="F:phosphorelay response regulator activity"/>
    <property type="evidence" value="ECO:0007669"/>
    <property type="project" value="InterPro"/>
</dbReference>
<dbReference type="PANTHER" id="PTHR37299">
    <property type="entry name" value="TRANSCRIPTIONAL REGULATOR-RELATED"/>
    <property type="match status" value="1"/>
</dbReference>
<dbReference type="InterPro" id="IPR046947">
    <property type="entry name" value="LytR-like"/>
</dbReference>
<evidence type="ECO:0000259" key="1">
    <source>
        <dbReference type="PROSITE" id="PS50930"/>
    </source>
</evidence>
<organism evidence="2 3">
    <name type="scientific">Haploplasma axanthum</name>
    <name type="common">Acholeplasma axanthum</name>
    <dbReference type="NCBI Taxonomy" id="29552"/>
    <lineage>
        <taxon>Bacteria</taxon>
        <taxon>Bacillati</taxon>
        <taxon>Mycoplasmatota</taxon>
        <taxon>Mollicutes</taxon>
        <taxon>Acholeplasmatales</taxon>
        <taxon>Acholeplasmataceae</taxon>
        <taxon>Haploplasma</taxon>
    </lineage>
</organism>
<evidence type="ECO:0000313" key="2">
    <source>
        <dbReference type="EMBL" id="VEU80729.1"/>
    </source>
</evidence>
<proteinExistence type="predicted"/>
<feature type="domain" description="HTH LytTR-type" evidence="1">
    <location>
        <begin position="44"/>
        <end position="149"/>
    </location>
</feature>
<dbReference type="GO" id="GO:0003677">
    <property type="term" value="F:DNA binding"/>
    <property type="evidence" value="ECO:0007669"/>
    <property type="project" value="InterPro"/>
</dbReference>
<dbReference type="RefSeq" id="WP_026390810.1">
    <property type="nucleotide sequence ID" value="NZ_LR215048.1"/>
</dbReference>
<dbReference type="PROSITE" id="PS50930">
    <property type="entry name" value="HTH_LYTTR"/>
    <property type="match status" value="1"/>
</dbReference>
<dbReference type="EMBL" id="LR215048">
    <property type="protein sequence ID" value="VEU80729.1"/>
    <property type="molecule type" value="Genomic_DNA"/>
</dbReference>
<keyword evidence="3" id="KW-1185">Reference proteome</keyword>
<dbReference type="AlphaFoldDB" id="A0A449BE52"/>
<dbReference type="Proteomes" id="UP000289841">
    <property type="component" value="Chromosome"/>
</dbReference>
<dbReference type="Pfam" id="PF04397">
    <property type="entry name" value="LytTR"/>
    <property type="match status" value="1"/>
</dbReference>
<accession>A0A449BE52</accession>
<gene>
    <name evidence="2" type="primary">lytR_4</name>
    <name evidence="2" type="ORF">NCTC10138_01110</name>
</gene>
<sequence length="149" mass="17799">MKIKILLNDEKKELYEKKLIEAGFIISEEATVFLVEEDFKTNYLIVKDEDNFYMKLNKDDIICFESFGHNIICEIMDKKYRAKEKLYQLESMFDQTEFIRISNSVIVNINYIEKIIPSIGMKFKLKLKNGKTVEVTRNYYYKFKETIGI</sequence>
<protein>
    <submittedName>
        <fullName evidence="2">Sensory transduction protein lytR</fullName>
    </submittedName>
</protein>
<dbReference type="PANTHER" id="PTHR37299:SF4">
    <property type="entry name" value="TRANSCRIPTIONAL REGULATOR"/>
    <property type="match status" value="1"/>
</dbReference>
<reference evidence="2 3" key="1">
    <citation type="submission" date="2019-01" db="EMBL/GenBank/DDBJ databases">
        <authorList>
            <consortium name="Pathogen Informatics"/>
        </authorList>
    </citation>
    <scope>NUCLEOTIDE SEQUENCE [LARGE SCALE GENOMIC DNA]</scope>
    <source>
        <strain evidence="2 3">NCTC10138</strain>
    </source>
</reference>